<evidence type="ECO:0000313" key="4">
    <source>
        <dbReference type="Proteomes" id="UP000515512"/>
    </source>
</evidence>
<dbReference type="PANTHER" id="PTHR23308">
    <property type="entry name" value="NUCLEAR INHIBITOR OF PROTEIN PHOSPHATASE-1"/>
    <property type="match status" value="1"/>
</dbReference>
<proteinExistence type="predicted"/>
<dbReference type="EMBL" id="CP059399">
    <property type="protein sequence ID" value="QLY27548.1"/>
    <property type="molecule type" value="Genomic_DNA"/>
</dbReference>
<organism evidence="3 4">
    <name type="scientific">Nocardia huaxiensis</name>
    <dbReference type="NCBI Taxonomy" id="2755382"/>
    <lineage>
        <taxon>Bacteria</taxon>
        <taxon>Bacillati</taxon>
        <taxon>Actinomycetota</taxon>
        <taxon>Actinomycetes</taxon>
        <taxon>Mycobacteriales</taxon>
        <taxon>Nocardiaceae</taxon>
        <taxon>Nocardia</taxon>
    </lineage>
</organism>
<dbReference type="AlphaFoldDB" id="A0A7D6Z5Y3"/>
<dbReference type="PROSITE" id="PS50006">
    <property type="entry name" value="FHA_DOMAIN"/>
    <property type="match status" value="1"/>
</dbReference>
<dbReference type="CDD" id="cd00060">
    <property type="entry name" value="FHA"/>
    <property type="match status" value="1"/>
</dbReference>
<dbReference type="InterPro" id="IPR050923">
    <property type="entry name" value="Cell_Proc_Reg/RNA_Proc"/>
</dbReference>
<dbReference type="SMART" id="SM00240">
    <property type="entry name" value="FHA"/>
    <property type="match status" value="1"/>
</dbReference>
<dbReference type="InterPro" id="IPR000253">
    <property type="entry name" value="FHA_dom"/>
</dbReference>
<evidence type="ECO:0000259" key="2">
    <source>
        <dbReference type="PROSITE" id="PS50006"/>
    </source>
</evidence>
<sequence>MPVCAKGHQSEATDYCDVCGWPMAQAAAPSAQCPECSAPLVGRFCEDCGFDTVLPRPVPRPEPVSPPKPVPDEPNPITGITIGPPPPGERWVATITADRAHFARMRAQQGPDLDLVEFPDFYPERRIMLNGTDILIGKRSESQGLYPHIDLSIAPADIAVSRSHAILHTTGRTLTITDLGSTNGTCVNGGSRPIPANTPVPLRNGDRIHVGGWTTITVTLEPI</sequence>
<dbReference type="RefSeq" id="WP_181578756.1">
    <property type="nucleotide sequence ID" value="NZ_CP059399.1"/>
</dbReference>
<dbReference type="Proteomes" id="UP000515512">
    <property type="component" value="Chromosome"/>
</dbReference>
<feature type="domain" description="FHA" evidence="2">
    <location>
        <begin position="134"/>
        <end position="192"/>
    </location>
</feature>
<protein>
    <submittedName>
        <fullName evidence="3">FHA domain-containing protein</fullName>
    </submittedName>
</protein>
<dbReference type="SUPFAM" id="SSF49879">
    <property type="entry name" value="SMAD/FHA domain"/>
    <property type="match status" value="1"/>
</dbReference>
<reference evidence="3 4" key="1">
    <citation type="submission" date="2020-07" db="EMBL/GenBank/DDBJ databases">
        <authorList>
            <person name="Zhuang K."/>
            <person name="Ran Y."/>
        </authorList>
    </citation>
    <scope>NUCLEOTIDE SEQUENCE [LARGE SCALE GENOMIC DNA]</scope>
    <source>
        <strain evidence="3 4">WCH-YHL-001</strain>
    </source>
</reference>
<dbReference type="Gene3D" id="2.60.200.20">
    <property type="match status" value="1"/>
</dbReference>
<keyword evidence="4" id="KW-1185">Reference proteome</keyword>
<gene>
    <name evidence="3" type="ORF">H0264_18855</name>
</gene>
<evidence type="ECO:0000256" key="1">
    <source>
        <dbReference type="ARBA" id="ARBA00022553"/>
    </source>
</evidence>
<keyword evidence="1" id="KW-0597">Phosphoprotein</keyword>
<name>A0A7D6Z5Y3_9NOCA</name>
<dbReference type="Pfam" id="PF00498">
    <property type="entry name" value="FHA"/>
    <property type="match status" value="1"/>
</dbReference>
<evidence type="ECO:0000313" key="3">
    <source>
        <dbReference type="EMBL" id="QLY27548.1"/>
    </source>
</evidence>
<dbReference type="InterPro" id="IPR008984">
    <property type="entry name" value="SMAD_FHA_dom_sf"/>
</dbReference>
<dbReference type="KEGG" id="nhu:H0264_18855"/>
<accession>A0A7D6Z5Y3</accession>